<dbReference type="Gene3D" id="2.160.10.10">
    <property type="entry name" value="Hexapeptide repeat proteins"/>
    <property type="match status" value="1"/>
</dbReference>
<evidence type="ECO:0000313" key="2">
    <source>
        <dbReference type="Proteomes" id="UP000231960"/>
    </source>
</evidence>
<dbReference type="InterPro" id="IPR011004">
    <property type="entry name" value="Trimer_LpxA-like_sf"/>
</dbReference>
<evidence type="ECO:0000313" key="1">
    <source>
        <dbReference type="EMBL" id="PJR04935.1"/>
    </source>
</evidence>
<dbReference type="AlphaFoldDB" id="A0A2M9R842"/>
<reference evidence="1 2" key="1">
    <citation type="submission" date="2017-06" db="EMBL/GenBank/DDBJ databases">
        <title>Description of Avrilella dinanensis gen. nov. sp. nov.</title>
        <authorList>
            <person name="Leyer C."/>
            <person name="Sassi M."/>
            <person name="Minet J."/>
            <person name="Kayal S."/>
            <person name="Cattoir V."/>
        </authorList>
    </citation>
    <scope>NUCLEOTIDE SEQUENCE [LARGE SCALE GENOMIC DNA]</scope>
    <source>
        <strain evidence="1 2">UR159</strain>
    </source>
</reference>
<gene>
    <name evidence="1" type="ORF">CDL10_10565</name>
</gene>
<accession>A0A2M9R842</accession>
<name>A0A2M9R842_9FLAO</name>
<dbReference type="EMBL" id="NIPO01000001">
    <property type="protein sequence ID" value="PJR04935.1"/>
    <property type="molecule type" value="Genomic_DNA"/>
</dbReference>
<comment type="caution">
    <text evidence="1">The sequence shown here is derived from an EMBL/GenBank/DDBJ whole genome shotgun (WGS) entry which is preliminary data.</text>
</comment>
<organism evidence="1 2">
    <name type="scientific">Avrilella dinanensis</name>
    <dbReference type="NCBI Taxonomy" id="2008672"/>
    <lineage>
        <taxon>Bacteria</taxon>
        <taxon>Pseudomonadati</taxon>
        <taxon>Bacteroidota</taxon>
        <taxon>Flavobacteriia</taxon>
        <taxon>Flavobacteriales</taxon>
        <taxon>Flavobacteriaceae</taxon>
        <taxon>Avrilella</taxon>
    </lineage>
</organism>
<dbReference type="SUPFAM" id="SSF51161">
    <property type="entry name" value="Trimeric LpxA-like enzymes"/>
    <property type="match status" value="1"/>
</dbReference>
<evidence type="ECO:0008006" key="3">
    <source>
        <dbReference type="Google" id="ProtNLM"/>
    </source>
</evidence>
<sequence>MSFLKKQYLTYRIKFQLYKSINWMKTIYINLKFFPIKDALKFPIIIFGQCSFTSLSGKFIINTPIKAGIITFGHRFEIFKKSAKSAELFMQGTWEVNGPIQIGYDFKIYIEKNAVLETGYMCTIANNSKVVCSNKITMGNHVKIGDESQLIDTNFHDLYDLSINKKVFKKGEIFMESYISTGSRVTIMKNTKIPNYSLIASNSVCNKDLTKYGQNNLFGGVPVKFIKNGLIRNWKEEEKDLEDYLTIKL</sequence>
<keyword evidence="2" id="KW-1185">Reference proteome</keyword>
<proteinExistence type="predicted"/>
<protein>
    <recommendedName>
        <fullName evidence="3">Transferase</fullName>
    </recommendedName>
</protein>
<dbReference type="Proteomes" id="UP000231960">
    <property type="component" value="Unassembled WGS sequence"/>
</dbReference>